<dbReference type="Pfam" id="PF04134">
    <property type="entry name" value="DCC1-like"/>
    <property type="match status" value="1"/>
</dbReference>
<keyword evidence="3 5" id="KW-1133">Transmembrane helix</keyword>
<sequence>MGKRILSSFLTIDARSLGLFRIAMALVLLGDLFRRWPWVRAFYSNEGVLPNHNHIFNLRDKGQVWSILHAFSSVGENHLAFVLILLVYLGFLLGWKTRIFHALSLICLVSLGSRNILLENQGNYAAVALLFFTLFLPLGSRFSVDALARSFADRDEKTDADLNDRPRPTEAELSVTRGPGWSPLSFAALAVTLQIVIILVASAAWHFAGSWRDGSGLYYALHVERWVSDFGVRLQHAPAGVLKGLSYLLLAAECAVPLLVLVPVARRPLRGIAVGLLVVYSLALGLLFSLGLYAWTLLAAAALLLPEESWDAFERRFSPERARSVVYDEDCGVCLWLARLAKRLDAQHHLTFQGNGDLSGLLRGKADGTVEKVDLPADITEELVQNTIVVVDAKGTVLTRSRGIAEIVRALPFGRPLAFVMRLPGISNLLDVFYDAFAKRRADVSVLLGMDACGVPAPKDEAEPDAAEALDVPSAVRTQRFLTGGLREAFVFVLFVAALAQATKENPLRFSIPQGKLLSAAVAWPRMMERWDVLAVNGDEDGVFVIDGQNRKGASIDPLTGAPPAITPEAFNARKLGQLWNDYLNRVRLREYEPFQKALRDYLSKGGPALEGRTPDEQLSGYDAYWVKYSIAKPGESPARVEKDREKLFTHSRGGRMAADRLPIIKPDVRRQE</sequence>
<organism evidence="7 8">
    <name type="scientific">Polyangium jinanense</name>
    <dbReference type="NCBI Taxonomy" id="2829994"/>
    <lineage>
        <taxon>Bacteria</taxon>
        <taxon>Pseudomonadati</taxon>
        <taxon>Myxococcota</taxon>
        <taxon>Polyangia</taxon>
        <taxon>Polyangiales</taxon>
        <taxon>Polyangiaceae</taxon>
        <taxon>Polyangium</taxon>
    </lineage>
</organism>
<dbReference type="EMBL" id="JAGTJJ010000003">
    <property type="protein sequence ID" value="MDC3980833.1"/>
    <property type="molecule type" value="Genomic_DNA"/>
</dbReference>
<dbReference type="AlphaFoldDB" id="A0A9X3X211"/>
<reference evidence="7 8" key="1">
    <citation type="submission" date="2021-04" db="EMBL/GenBank/DDBJ databases">
        <title>Genome analysis of Polyangium sp.</title>
        <authorList>
            <person name="Li Y."/>
            <person name="Wang J."/>
        </authorList>
    </citation>
    <scope>NUCLEOTIDE SEQUENCE [LARGE SCALE GENOMIC DNA]</scope>
    <source>
        <strain evidence="7 8">SDU14</strain>
    </source>
</reference>
<protein>
    <submittedName>
        <fullName evidence="7">DUF393 domain-containing protein</fullName>
    </submittedName>
</protein>
<dbReference type="PANTHER" id="PTHR39535">
    <property type="entry name" value="SPORULATION-DELAYING PROTEIN SDPB"/>
    <property type="match status" value="1"/>
</dbReference>
<comment type="caution">
    <text evidence="7">The sequence shown here is derived from an EMBL/GenBank/DDBJ whole genome shotgun (WGS) entry which is preliminary data.</text>
</comment>
<keyword evidence="2 5" id="KW-0812">Transmembrane</keyword>
<proteinExistence type="predicted"/>
<keyword evidence="8" id="KW-1185">Reference proteome</keyword>
<dbReference type="RefSeq" id="WP_272419457.1">
    <property type="nucleotide sequence ID" value="NZ_JAGTJJ010000003.1"/>
</dbReference>
<keyword evidence="4 5" id="KW-0472">Membrane</keyword>
<feature type="transmembrane region" description="Helical" evidence="5">
    <location>
        <begin position="12"/>
        <end position="33"/>
    </location>
</feature>
<gene>
    <name evidence="7" type="ORF">KEG57_10020</name>
</gene>
<evidence type="ECO:0000256" key="4">
    <source>
        <dbReference type="ARBA" id="ARBA00023136"/>
    </source>
</evidence>
<dbReference type="PANTHER" id="PTHR39535:SF2">
    <property type="entry name" value="HTTM DOMAIN-CONTAINING PROTEIN"/>
    <property type="match status" value="1"/>
</dbReference>
<evidence type="ECO:0000313" key="8">
    <source>
        <dbReference type="Proteomes" id="UP001151081"/>
    </source>
</evidence>
<feature type="transmembrane region" description="Helical" evidence="5">
    <location>
        <begin position="124"/>
        <end position="144"/>
    </location>
</feature>
<evidence type="ECO:0000313" key="7">
    <source>
        <dbReference type="EMBL" id="MDC3980833.1"/>
    </source>
</evidence>
<evidence type="ECO:0000256" key="3">
    <source>
        <dbReference type="ARBA" id="ARBA00022989"/>
    </source>
</evidence>
<dbReference type="SMART" id="SM00752">
    <property type="entry name" value="HTTM"/>
    <property type="match status" value="1"/>
</dbReference>
<feature type="transmembrane region" description="Helical" evidence="5">
    <location>
        <begin position="277"/>
        <end position="305"/>
    </location>
</feature>
<accession>A0A9X3X211</accession>
<feature type="transmembrane region" description="Helical" evidence="5">
    <location>
        <begin position="186"/>
        <end position="208"/>
    </location>
</feature>
<evidence type="ECO:0000256" key="5">
    <source>
        <dbReference type="SAM" id="Phobius"/>
    </source>
</evidence>
<dbReference type="InterPro" id="IPR052964">
    <property type="entry name" value="Sporulation_signal_mat"/>
</dbReference>
<feature type="transmembrane region" description="Helical" evidence="5">
    <location>
        <begin position="78"/>
        <end position="95"/>
    </location>
</feature>
<dbReference type="InterPro" id="IPR011020">
    <property type="entry name" value="HTTM-like"/>
</dbReference>
<feature type="transmembrane region" description="Helical" evidence="5">
    <location>
        <begin position="244"/>
        <end position="265"/>
    </location>
</feature>
<feature type="transmembrane region" description="Helical" evidence="5">
    <location>
        <begin position="102"/>
        <end position="118"/>
    </location>
</feature>
<evidence type="ECO:0000259" key="6">
    <source>
        <dbReference type="SMART" id="SM00752"/>
    </source>
</evidence>
<dbReference type="Proteomes" id="UP001151081">
    <property type="component" value="Unassembled WGS sequence"/>
</dbReference>
<name>A0A9X3X211_9BACT</name>
<dbReference type="InterPro" id="IPR007263">
    <property type="entry name" value="DCC1-like"/>
</dbReference>
<feature type="domain" description="HTTM-like" evidence="6">
    <location>
        <begin position="9"/>
        <end position="309"/>
    </location>
</feature>
<comment type="subcellular location">
    <subcellularLocation>
        <location evidence="1">Endomembrane system</location>
        <topology evidence="1">Multi-pass membrane protein</topology>
    </subcellularLocation>
</comment>
<dbReference type="GO" id="GO:0012505">
    <property type="term" value="C:endomembrane system"/>
    <property type="evidence" value="ECO:0007669"/>
    <property type="project" value="UniProtKB-SubCell"/>
</dbReference>
<dbReference type="GO" id="GO:0015035">
    <property type="term" value="F:protein-disulfide reductase activity"/>
    <property type="evidence" value="ECO:0007669"/>
    <property type="project" value="InterPro"/>
</dbReference>
<evidence type="ECO:0000256" key="1">
    <source>
        <dbReference type="ARBA" id="ARBA00004127"/>
    </source>
</evidence>
<evidence type="ECO:0000256" key="2">
    <source>
        <dbReference type="ARBA" id="ARBA00022692"/>
    </source>
</evidence>